<dbReference type="GO" id="GO:0015418">
    <property type="term" value="F:ABC-type quaternary ammonium compound transporting activity"/>
    <property type="evidence" value="ECO:0007669"/>
    <property type="project" value="UniProtKB-EC"/>
</dbReference>
<dbReference type="PROSITE" id="PS00211">
    <property type="entry name" value="ABC_TRANSPORTER_1"/>
    <property type="match status" value="1"/>
</dbReference>
<dbReference type="PROSITE" id="PS50893">
    <property type="entry name" value="ABC_TRANSPORTER_2"/>
    <property type="match status" value="1"/>
</dbReference>
<evidence type="ECO:0000256" key="2">
    <source>
        <dbReference type="ARBA" id="ARBA00022741"/>
    </source>
</evidence>
<dbReference type="FunFam" id="3.40.50.300:FF:000425">
    <property type="entry name" value="Probable ABC transporter, ATP-binding subunit"/>
    <property type="match status" value="1"/>
</dbReference>
<proteinExistence type="predicted"/>
<dbReference type="InterPro" id="IPR013611">
    <property type="entry name" value="Transp-assoc_OB_typ2"/>
</dbReference>
<keyword evidence="3" id="KW-0067">ATP-binding</keyword>
<dbReference type="InterPro" id="IPR003439">
    <property type="entry name" value="ABC_transporter-like_ATP-bd"/>
</dbReference>
<dbReference type="PANTHER" id="PTHR42781">
    <property type="entry name" value="SPERMIDINE/PUTRESCINE IMPORT ATP-BINDING PROTEIN POTA"/>
    <property type="match status" value="1"/>
</dbReference>
<organism evidence="6 7">
    <name type="scientific">[Bacteroides] pectinophilus ATCC 43243</name>
    <dbReference type="NCBI Taxonomy" id="483218"/>
    <lineage>
        <taxon>Bacteria</taxon>
        <taxon>Bacillati</taxon>
        <taxon>Bacillota</taxon>
        <taxon>Clostridia</taxon>
        <taxon>Eubacteriales</taxon>
    </lineage>
</organism>
<evidence type="ECO:0000256" key="1">
    <source>
        <dbReference type="ARBA" id="ARBA00022448"/>
    </source>
</evidence>
<gene>
    <name evidence="6" type="ORF">BACPEC_01209</name>
</gene>
<dbReference type="GO" id="GO:0043190">
    <property type="term" value="C:ATP-binding cassette (ABC) transporter complex"/>
    <property type="evidence" value="ECO:0007669"/>
    <property type="project" value="InterPro"/>
</dbReference>
<keyword evidence="1" id="KW-0813">Transport</keyword>
<dbReference type="SUPFAM" id="SSF50331">
    <property type="entry name" value="MOP-like"/>
    <property type="match status" value="1"/>
</dbReference>
<evidence type="ECO:0000313" key="6">
    <source>
        <dbReference type="EMBL" id="EEC58221.1"/>
    </source>
</evidence>
<dbReference type="EC" id="7.6.2.9" evidence="4"/>
<dbReference type="SMART" id="SM00382">
    <property type="entry name" value="AAA"/>
    <property type="match status" value="1"/>
</dbReference>
<dbReference type="Pfam" id="PF08402">
    <property type="entry name" value="TOBE_2"/>
    <property type="match status" value="1"/>
</dbReference>
<evidence type="ECO:0000313" key="7">
    <source>
        <dbReference type="Proteomes" id="UP000003136"/>
    </source>
</evidence>
<dbReference type="InterPro" id="IPR027417">
    <property type="entry name" value="P-loop_NTPase"/>
</dbReference>
<name>B7AR99_9FIRM</name>
<accession>B7AR99</accession>
<dbReference type="HOGENOM" id="CLU_000604_1_1_9"/>
<evidence type="ECO:0000259" key="5">
    <source>
        <dbReference type="PROSITE" id="PS50893"/>
    </source>
</evidence>
<dbReference type="SUPFAM" id="SSF52540">
    <property type="entry name" value="P-loop containing nucleoside triphosphate hydrolases"/>
    <property type="match status" value="1"/>
</dbReference>
<dbReference type="GO" id="GO:0016887">
    <property type="term" value="F:ATP hydrolysis activity"/>
    <property type="evidence" value="ECO:0007669"/>
    <property type="project" value="InterPro"/>
</dbReference>
<dbReference type="Proteomes" id="UP000003136">
    <property type="component" value="Unassembled WGS sequence"/>
</dbReference>
<evidence type="ECO:0000256" key="4">
    <source>
        <dbReference type="ARBA" id="ARBA00066388"/>
    </source>
</evidence>
<feature type="domain" description="ABC transporter" evidence="5">
    <location>
        <begin position="12"/>
        <end position="242"/>
    </location>
</feature>
<dbReference type="GO" id="GO:0005524">
    <property type="term" value="F:ATP binding"/>
    <property type="evidence" value="ECO:0007669"/>
    <property type="project" value="UniProtKB-KW"/>
</dbReference>
<keyword evidence="2" id="KW-0547">Nucleotide-binding</keyword>
<reference evidence="6 7" key="1">
    <citation type="submission" date="2008-11" db="EMBL/GenBank/DDBJ databases">
        <title>Draft genome sequence of Bacteroides pectinophilus (ATCC 43243).</title>
        <authorList>
            <person name="Sudarsanam P."/>
            <person name="Ley R."/>
            <person name="Guruge J."/>
            <person name="Turnbaugh P.J."/>
            <person name="Mahowald M."/>
            <person name="Liep D."/>
            <person name="Gordon J."/>
        </authorList>
    </citation>
    <scope>NUCLEOTIDE SEQUENCE [LARGE SCALE GENOMIC DNA]</scope>
    <source>
        <strain evidence="6 7">ATCC 43243</strain>
    </source>
</reference>
<dbReference type="InterPro" id="IPR017871">
    <property type="entry name" value="ABC_transporter-like_CS"/>
</dbReference>
<dbReference type="InterPro" id="IPR050093">
    <property type="entry name" value="ABC_SmlMolc_Importer"/>
</dbReference>
<dbReference type="STRING" id="483218.BACPEC_01209"/>
<dbReference type="PANTHER" id="PTHR42781:SF4">
    <property type="entry name" value="SPERMIDINE_PUTRESCINE IMPORT ATP-BINDING PROTEIN POTA"/>
    <property type="match status" value="1"/>
</dbReference>
<protein>
    <recommendedName>
        <fullName evidence="4">ABC-type quaternary amine transporter</fullName>
        <ecNumber evidence="4">7.6.2.9</ecNumber>
    </recommendedName>
</protein>
<dbReference type="EMBL" id="ABVQ01000035">
    <property type="protein sequence ID" value="EEC58221.1"/>
    <property type="molecule type" value="Genomic_DNA"/>
</dbReference>
<dbReference type="InterPro" id="IPR003593">
    <property type="entry name" value="AAA+_ATPase"/>
</dbReference>
<dbReference type="InterPro" id="IPR008995">
    <property type="entry name" value="Mo/tungstate-bd_C_term_dom"/>
</dbReference>
<dbReference type="Gene3D" id="3.40.50.300">
    <property type="entry name" value="P-loop containing nucleotide triphosphate hydrolases"/>
    <property type="match status" value="1"/>
</dbReference>
<reference evidence="6 7" key="2">
    <citation type="submission" date="2008-11" db="EMBL/GenBank/DDBJ databases">
        <authorList>
            <person name="Fulton L."/>
            <person name="Clifton S."/>
            <person name="Fulton B."/>
            <person name="Xu J."/>
            <person name="Minx P."/>
            <person name="Pepin K.H."/>
            <person name="Johnson M."/>
            <person name="Bhonagiri V."/>
            <person name="Nash W.E."/>
            <person name="Mardis E.R."/>
            <person name="Wilson R.K."/>
        </authorList>
    </citation>
    <scope>NUCLEOTIDE SEQUENCE [LARGE SCALE GENOMIC DNA]</scope>
    <source>
        <strain evidence="6 7">ATCC 43243</strain>
    </source>
</reference>
<evidence type="ECO:0000256" key="3">
    <source>
        <dbReference type="ARBA" id="ARBA00022840"/>
    </source>
</evidence>
<dbReference type="AlphaFoldDB" id="B7AR99"/>
<keyword evidence="7" id="KW-1185">Reference proteome</keyword>
<dbReference type="Pfam" id="PF00005">
    <property type="entry name" value="ABC_tran"/>
    <property type="match status" value="1"/>
</dbReference>
<dbReference type="eggNOG" id="COG3842">
    <property type="taxonomic scope" value="Bacteria"/>
</dbReference>
<sequence>MTLKAVENDTYVELKNVNKRFGSYEASKNISFAVKKGSLAALLGPSGSGKTTILKMLAGLENADSGDIIIDGRRVNDIKPSEIGIGLVFQNYALFRYKTVFENIAFGLRIEKWSKADIKNRVDELIELVGLKGLEKRYPRQLSGGQRQRVAFARAIAAQPQLLLLDEPFAAIDAKVRKELRSWLRELINEVGITSIFVTHDQEEAIELSDQIILTNAGRVEQTGTPIDIYNNPQTPFAAGFIGENVKVENYREFKGFEDIKEGDGAFIRPEAVNVTRADKRLQYQATAETAVVTDVTFKGNIIELKLWLHGNTITAYRQTNQTLVAPGDKVKVFIDRMFVKEGDRTYTQVNGIYRNVESVVI</sequence>